<keyword evidence="4 5" id="KW-0472">Membrane</keyword>
<sequence>MLSLGTLFWLMVLFFAIIGSLRGWTREVIATSGLILSLFAINQFGNLILGFAPTGGAIPPERQRFYYLAILHMVIAFFSYQGPAFAGSRFGERLRVRDNFQDKLLGLIVGALNGYLILGSLWSFLEYRVQPTGEWIRLGINETYPFDLSILARPDVTAGLDSLMGRLPLPLLAPYLPFLVVIVFLFVIIVMI</sequence>
<evidence type="ECO:0000256" key="1">
    <source>
        <dbReference type="ARBA" id="ARBA00004141"/>
    </source>
</evidence>
<feature type="transmembrane region" description="Helical" evidence="5">
    <location>
        <begin position="104"/>
        <end position="125"/>
    </location>
</feature>
<dbReference type="EMBL" id="UOEU01000052">
    <property type="protein sequence ID" value="VAW30425.1"/>
    <property type="molecule type" value="Genomic_DNA"/>
</dbReference>
<proteinExistence type="predicted"/>
<dbReference type="Pfam" id="PF02674">
    <property type="entry name" value="Colicin_V"/>
    <property type="match status" value="1"/>
</dbReference>
<feature type="transmembrane region" description="Helical" evidence="5">
    <location>
        <begin position="6"/>
        <end position="24"/>
    </location>
</feature>
<reference evidence="6" key="1">
    <citation type="submission" date="2018-06" db="EMBL/GenBank/DDBJ databases">
        <authorList>
            <person name="Zhirakovskaya E."/>
        </authorList>
    </citation>
    <scope>NUCLEOTIDE SEQUENCE</scope>
</reference>
<protein>
    <recommendedName>
        <fullName evidence="7">Colicin V production protein</fullName>
    </recommendedName>
</protein>
<accession>A0A3B0UHC1</accession>
<gene>
    <name evidence="6" type="ORF">MNBD_CHLOROFLEXI01-4080</name>
</gene>
<organism evidence="6">
    <name type="scientific">hydrothermal vent metagenome</name>
    <dbReference type="NCBI Taxonomy" id="652676"/>
    <lineage>
        <taxon>unclassified sequences</taxon>
        <taxon>metagenomes</taxon>
        <taxon>ecological metagenomes</taxon>
    </lineage>
</organism>
<evidence type="ECO:0000256" key="2">
    <source>
        <dbReference type="ARBA" id="ARBA00022692"/>
    </source>
</evidence>
<evidence type="ECO:0000256" key="3">
    <source>
        <dbReference type="ARBA" id="ARBA00022989"/>
    </source>
</evidence>
<evidence type="ECO:0000256" key="4">
    <source>
        <dbReference type="ARBA" id="ARBA00023136"/>
    </source>
</evidence>
<name>A0A3B0UHC1_9ZZZZ</name>
<feature type="transmembrane region" description="Helical" evidence="5">
    <location>
        <begin position="65"/>
        <end position="83"/>
    </location>
</feature>
<evidence type="ECO:0008006" key="7">
    <source>
        <dbReference type="Google" id="ProtNLM"/>
    </source>
</evidence>
<keyword evidence="3 5" id="KW-1133">Transmembrane helix</keyword>
<evidence type="ECO:0000313" key="6">
    <source>
        <dbReference type="EMBL" id="VAW30425.1"/>
    </source>
</evidence>
<dbReference type="AlphaFoldDB" id="A0A3B0UHC1"/>
<dbReference type="InterPro" id="IPR003825">
    <property type="entry name" value="Colicin-V_CvpA"/>
</dbReference>
<dbReference type="GO" id="GO:0009403">
    <property type="term" value="P:toxin biosynthetic process"/>
    <property type="evidence" value="ECO:0007669"/>
    <property type="project" value="InterPro"/>
</dbReference>
<dbReference type="GO" id="GO:0016020">
    <property type="term" value="C:membrane"/>
    <property type="evidence" value="ECO:0007669"/>
    <property type="project" value="UniProtKB-SubCell"/>
</dbReference>
<keyword evidence="2 5" id="KW-0812">Transmembrane</keyword>
<comment type="subcellular location">
    <subcellularLocation>
        <location evidence="1">Membrane</location>
        <topology evidence="1">Multi-pass membrane protein</topology>
    </subcellularLocation>
</comment>
<evidence type="ECO:0000256" key="5">
    <source>
        <dbReference type="SAM" id="Phobius"/>
    </source>
</evidence>
<feature type="transmembrane region" description="Helical" evidence="5">
    <location>
        <begin position="33"/>
        <end position="53"/>
    </location>
</feature>
<feature type="transmembrane region" description="Helical" evidence="5">
    <location>
        <begin position="172"/>
        <end position="191"/>
    </location>
</feature>